<dbReference type="InterPro" id="IPR008271">
    <property type="entry name" value="Ser/Thr_kinase_AS"/>
</dbReference>
<dbReference type="SMART" id="SM00220">
    <property type="entry name" value="S_TKc"/>
    <property type="match status" value="1"/>
</dbReference>
<comment type="caution">
    <text evidence="3">The sequence shown here is derived from an EMBL/GenBank/DDBJ whole genome shotgun (WGS) entry which is preliminary data.</text>
</comment>
<dbReference type="SUPFAM" id="SSF56112">
    <property type="entry name" value="Protein kinase-like (PK-like)"/>
    <property type="match status" value="1"/>
</dbReference>
<gene>
    <name evidence="3" type="ORF">GPECTOR_21g621</name>
</gene>
<dbReference type="OrthoDB" id="248923at2759"/>
<protein>
    <recommendedName>
        <fullName evidence="2">Protein kinase domain-containing protein</fullName>
    </recommendedName>
</protein>
<dbReference type="InterPro" id="IPR051681">
    <property type="entry name" value="Ser/Thr_Kinases-Pseudokinases"/>
</dbReference>
<keyword evidence="4" id="KW-1185">Reference proteome</keyword>
<dbReference type="PANTHER" id="PTHR44329">
    <property type="entry name" value="SERINE/THREONINE-PROTEIN KINASE TNNI3K-RELATED"/>
    <property type="match status" value="1"/>
</dbReference>
<dbReference type="PROSITE" id="PS50011">
    <property type="entry name" value="PROTEIN_KINASE_DOM"/>
    <property type="match status" value="1"/>
</dbReference>
<evidence type="ECO:0000313" key="3">
    <source>
        <dbReference type="EMBL" id="KXZ49395.1"/>
    </source>
</evidence>
<evidence type="ECO:0000259" key="2">
    <source>
        <dbReference type="PROSITE" id="PS50011"/>
    </source>
</evidence>
<evidence type="ECO:0000256" key="1">
    <source>
        <dbReference type="SAM" id="MobiDB-lite"/>
    </source>
</evidence>
<organism evidence="3 4">
    <name type="scientific">Gonium pectorale</name>
    <name type="common">Green alga</name>
    <dbReference type="NCBI Taxonomy" id="33097"/>
    <lineage>
        <taxon>Eukaryota</taxon>
        <taxon>Viridiplantae</taxon>
        <taxon>Chlorophyta</taxon>
        <taxon>core chlorophytes</taxon>
        <taxon>Chlorophyceae</taxon>
        <taxon>CS clade</taxon>
        <taxon>Chlamydomonadales</taxon>
        <taxon>Volvocaceae</taxon>
        <taxon>Gonium</taxon>
    </lineage>
</organism>
<dbReference type="EMBL" id="LSYV01000022">
    <property type="protein sequence ID" value="KXZ49395.1"/>
    <property type="molecule type" value="Genomic_DNA"/>
</dbReference>
<sequence length="385" mass="40238">MDVKLGTDGIKAAPAAIAAPGGGEDDAGVGEIRTGSGSSGDGIDDVNGSGGGKGDSDGDGGGSPDAVVLHKTLLGKGACTRVLMGHYRGERVAVKLLDTGLLEGCVGTALLFTDESAQSSSAVAAGDEGFGEGGGGGGVPGEGLKYPTNTALGMLEQEVQVLARCRHPNIVRLLAASLRPPRICLVMELMETSLDRFLYGESPAGRLLPLPTVLHIALQVARALMHLHPTIVHRDLKPANILLSSCHSPYPLVKLAVGTVPYMAPELFDVNNYTVEDRVDVFAFGVVLWEMLTGCRPWHGKSNMEVAVAVTIHNSRLQLSHLPEARCPRKLRALLTACWESQPARRPAAAELVKALALVQEALEHTASHGVPAGRKSTQEAVKGA</sequence>
<dbReference type="Gene3D" id="1.10.510.10">
    <property type="entry name" value="Transferase(Phosphotransferase) domain 1"/>
    <property type="match status" value="1"/>
</dbReference>
<evidence type="ECO:0000313" key="4">
    <source>
        <dbReference type="Proteomes" id="UP000075714"/>
    </source>
</evidence>
<dbReference type="Pfam" id="PF00069">
    <property type="entry name" value="Pkinase"/>
    <property type="match status" value="1"/>
</dbReference>
<dbReference type="Proteomes" id="UP000075714">
    <property type="component" value="Unassembled WGS sequence"/>
</dbReference>
<accession>A0A150GIA5</accession>
<proteinExistence type="predicted"/>
<dbReference type="InterPro" id="IPR000719">
    <property type="entry name" value="Prot_kinase_dom"/>
</dbReference>
<feature type="compositionally biased region" description="Gly residues" evidence="1">
    <location>
        <begin position="48"/>
        <end position="63"/>
    </location>
</feature>
<reference evidence="4" key="1">
    <citation type="journal article" date="2016" name="Nat. Commun.">
        <title>The Gonium pectorale genome demonstrates co-option of cell cycle regulation during the evolution of multicellularity.</title>
        <authorList>
            <person name="Hanschen E.R."/>
            <person name="Marriage T.N."/>
            <person name="Ferris P.J."/>
            <person name="Hamaji T."/>
            <person name="Toyoda A."/>
            <person name="Fujiyama A."/>
            <person name="Neme R."/>
            <person name="Noguchi H."/>
            <person name="Minakuchi Y."/>
            <person name="Suzuki M."/>
            <person name="Kawai-Toyooka H."/>
            <person name="Smith D.R."/>
            <person name="Sparks H."/>
            <person name="Anderson J."/>
            <person name="Bakaric R."/>
            <person name="Luria V."/>
            <person name="Karger A."/>
            <person name="Kirschner M.W."/>
            <person name="Durand P.M."/>
            <person name="Michod R.E."/>
            <person name="Nozaki H."/>
            <person name="Olson B.J."/>
        </authorList>
    </citation>
    <scope>NUCLEOTIDE SEQUENCE [LARGE SCALE GENOMIC DNA]</scope>
    <source>
        <strain evidence="4">NIES-2863</strain>
    </source>
</reference>
<dbReference type="STRING" id="33097.A0A150GIA5"/>
<dbReference type="AlphaFoldDB" id="A0A150GIA5"/>
<dbReference type="GO" id="GO:0005524">
    <property type="term" value="F:ATP binding"/>
    <property type="evidence" value="ECO:0007669"/>
    <property type="project" value="InterPro"/>
</dbReference>
<dbReference type="PROSITE" id="PS00108">
    <property type="entry name" value="PROTEIN_KINASE_ST"/>
    <property type="match status" value="1"/>
</dbReference>
<dbReference type="PANTHER" id="PTHR44329:SF214">
    <property type="entry name" value="PROTEIN KINASE DOMAIN-CONTAINING PROTEIN"/>
    <property type="match status" value="1"/>
</dbReference>
<feature type="domain" description="Protein kinase" evidence="2">
    <location>
        <begin position="68"/>
        <end position="363"/>
    </location>
</feature>
<feature type="region of interest" description="Disordered" evidence="1">
    <location>
        <begin position="14"/>
        <end position="64"/>
    </location>
</feature>
<dbReference type="GO" id="GO:0004674">
    <property type="term" value="F:protein serine/threonine kinase activity"/>
    <property type="evidence" value="ECO:0007669"/>
    <property type="project" value="TreeGrafter"/>
</dbReference>
<name>A0A150GIA5_GONPE</name>
<dbReference type="InterPro" id="IPR011009">
    <property type="entry name" value="Kinase-like_dom_sf"/>
</dbReference>